<keyword evidence="2" id="KW-1185">Reference proteome</keyword>
<protein>
    <recommendedName>
        <fullName evidence="3">DUF2281 domain-containing protein</fullName>
    </recommendedName>
</protein>
<accession>A0A2T1ENW9</accession>
<gene>
    <name evidence="1" type="ORF">C7B82_02900</name>
</gene>
<organism evidence="1 2">
    <name type="scientific">Stenomitos frigidus ULC18</name>
    <dbReference type="NCBI Taxonomy" id="2107698"/>
    <lineage>
        <taxon>Bacteria</taxon>
        <taxon>Bacillati</taxon>
        <taxon>Cyanobacteriota</taxon>
        <taxon>Cyanophyceae</taxon>
        <taxon>Leptolyngbyales</taxon>
        <taxon>Leptolyngbyaceae</taxon>
        <taxon>Stenomitos</taxon>
    </lineage>
</organism>
<dbReference type="OrthoDB" id="462675at2"/>
<comment type="caution">
    <text evidence="1">The sequence shown here is derived from an EMBL/GenBank/DDBJ whole genome shotgun (WGS) entry which is preliminary data.</text>
</comment>
<reference evidence="2" key="1">
    <citation type="submission" date="2018-02" db="EMBL/GenBank/DDBJ databases">
        <authorList>
            <person name="Moore K."/>
            <person name="Momper L."/>
        </authorList>
    </citation>
    <scope>NUCLEOTIDE SEQUENCE [LARGE SCALE GENOMIC DNA]</scope>
    <source>
        <strain evidence="2">ULC18</strain>
    </source>
</reference>
<sequence length="92" mass="10636">MTSAKEQPIQELDQTPDFVVQEVLDLLLFIKVRLKREIKEEQPDSSQQAPSLPPFLQFVEEISAQVPREEWAKLPSDLSKNIDHYLYGSPKN</sequence>
<proteinExistence type="predicted"/>
<dbReference type="Proteomes" id="UP000239576">
    <property type="component" value="Unassembled WGS sequence"/>
</dbReference>
<evidence type="ECO:0008006" key="3">
    <source>
        <dbReference type="Google" id="ProtNLM"/>
    </source>
</evidence>
<evidence type="ECO:0000313" key="1">
    <source>
        <dbReference type="EMBL" id="PSB34426.1"/>
    </source>
</evidence>
<name>A0A2T1ENW9_9CYAN</name>
<dbReference type="AlphaFoldDB" id="A0A2T1ENW9"/>
<dbReference type="EMBL" id="PVWK01000014">
    <property type="protein sequence ID" value="PSB34426.1"/>
    <property type="molecule type" value="Genomic_DNA"/>
</dbReference>
<dbReference type="RefSeq" id="WP_106254800.1">
    <property type="nucleotide sequence ID" value="NZ_CAWNSW010000073.1"/>
</dbReference>
<evidence type="ECO:0000313" key="2">
    <source>
        <dbReference type="Proteomes" id="UP000239576"/>
    </source>
</evidence>
<reference evidence="1 2" key="2">
    <citation type="submission" date="2018-03" db="EMBL/GenBank/DDBJ databases">
        <title>The ancient ancestry and fast evolution of plastids.</title>
        <authorList>
            <person name="Moore K.R."/>
            <person name="Magnabosco C."/>
            <person name="Momper L."/>
            <person name="Gold D.A."/>
            <person name="Bosak T."/>
            <person name="Fournier G.P."/>
        </authorList>
    </citation>
    <scope>NUCLEOTIDE SEQUENCE [LARGE SCALE GENOMIC DNA]</scope>
    <source>
        <strain evidence="1 2">ULC18</strain>
    </source>
</reference>